<proteinExistence type="predicted"/>
<reference evidence="2 3" key="1">
    <citation type="submission" date="2022-03" db="EMBL/GenBank/DDBJ databases">
        <authorList>
            <person name="Macdonald S."/>
            <person name="Ahmed S."/>
            <person name="Newling K."/>
        </authorList>
    </citation>
    <scope>NUCLEOTIDE SEQUENCE [LARGE SCALE GENOMIC DNA]</scope>
</reference>
<feature type="region of interest" description="Disordered" evidence="1">
    <location>
        <begin position="84"/>
        <end position="115"/>
    </location>
</feature>
<comment type="caution">
    <text evidence="2">The sequence shown here is derived from an EMBL/GenBank/DDBJ whole genome shotgun (WGS) entry which is preliminary data.</text>
</comment>
<dbReference type="AlphaFoldDB" id="A0ABC8LN03"/>
<dbReference type="Proteomes" id="UP001642260">
    <property type="component" value="Unassembled WGS sequence"/>
</dbReference>
<sequence length="235" mass="26230">MIPAPRLREEYATRKTFTTLFLAETRRYLRSSRVGGGRDPASTGSLPPRAITMMMMKIPSGVVASVIAFSTAALSSSSSAIPAVSSQGWESRGSEKLEPRFDGLSRDKEHETNRAEHGDVVNNLDSALNVDWTLIPVERSCNSELRLARWIAVEGTRRDGDSELLDGCHSGVRVTVENTPNESRSWSGPNRAQPRVEVSRWSRFKRGRDNFVISYSLPFLNSYSLSGYYNPKMNR</sequence>
<name>A0ABC8LN03_ERUVS</name>
<organism evidence="2 3">
    <name type="scientific">Eruca vesicaria subsp. sativa</name>
    <name type="common">Garden rocket</name>
    <name type="synonym">Eruca sativa</name>
    <dbReference type="NCBI Taxonomy" id="29727"/>
    <lineage>
        <taxon>Eukaryota</taxon>
        <taxon>Viridiplantae</taxon>
        <taxon>Streptophyta</taxon>
        <taxon>Embryophyta</taxon>
        <taxon>Tracheophyta</taxon>
        <taxon>Spermatophyta</taxon>
        <taxon>Magnoliopsida</taxon>
        <taxon>eudicotyledons</taxon>
        <taxon>Gunneridae</taxon>
        <taxon>Pentapetalae</taxon>
        <taxon>rosids</taxon>
        <taxon>malvids</taxon>
        <taxon>Brassicales</taxon>
        <taxon>Brassicaceae</taxon>
        <taxon>Brassiceae</taxon>
        <taxon>Eruca</taxon>
    </lineage>
</organism>
<evidence type="ECO:0000313" key="3">
    <source>
        <dbReference type="Proteomes" id="UP001642260"/>
    </source>
</evidence>
<gene>
    <name evidence="2" type="ORF">ERUC_LOCUS37623</name>
</gene>
<keyword evidence="3" id="KW-1185">Reference proteome</keyword>
<dbReference type="EMBL" id="CAKOAT010652931">
    <property type="protein sequence ID" value="CAH8385140.1"/>
    <property type="molecule type" value="Genomic_DNA"/>
</dbReference>
<evidence type="ECO:0000313" key="2">
    <source>
        <dbReference type="EMBL" id="CAH8385140.1"/>
    </source>
</evidence>
<accession>A0ABC8LN03</accession>
<evidence type="ECO:0000256" key="1">
    <source>
        <dbReference type="SAM" id="MobiDB-lite"/>
    </source>
</evidence>
<feature type="compositionally biased region" description="Basic and acidic residues" evidence="1">
    <location>
        <begin position="92"/>
        <end position="115"/>
    </location>
</feature>
<protein>
    <submittedName>
        <fullName evidence="2">Uncharacterized protein</fullName>
    </submittedName>
</protein>